<accession>A0A0B2RE29</accession>
<feature type="domain" description="Reverse transcriptase zinc-binding" evidence="1">
    <location>
        <begin position="13"/>
        <end position="80"/>
    </location>
</feature>
<proteinExistence type="predicted"/>
<feature type="non-terminal residue" evidence="2">
    <location>
        <position position="164"/>
    </location>
</feature>
<evidence type="ECO:0000259" key="1">
    <source>
        <dbReference type="Pfam" id="PF13966"/>
    </source>
</evidence>
<dbReference type="Pfam" id="PF13966">
    <property type="entry name" value="zf-RVT"/>
    <property type="match status" value="1"/>
</dbReference>
<reference evidence="2" key="1">
    <citation type="submission" date="2014-07" db="EMBL/GenBank/DDBJ databases">
        <title>Identification of a novel salt tolerance gene in wild soybean by whole-genome sequencing.</title>
        <authorList>
            <person name="Lam H.-M."/>
            <person name="Qi X."/>
            <person name="Li M.-W."/>
            <person name="Liu X."/>
            <person name="Xie M."/>
            <person name="Ni M."/>
            <person name="Xu X."/>
        </authorList>
    </citation>
    <scope>NUCLEOTIDE SEQUENCE [LARGE SCALE GENOMIC DNA]</scope>
    <source>
        <tissue evidence="2">Root</tissue>
    </source>
</reference>
<dbReference type="Proteomes" id="UP000053555">
    <property type="component" value="Unassembled WGS sequence"/>
</dbReference>
<organism evidence="2">
    <name type="scientific">Glycine soja</name>
    <name type="common">Wild soybean</name>
    <dbReference type="NCBI Taxonomy" id="3848"/>
    <lineage>
        <taxon>Eukaryota</taxon>
        <taxon>Viridiplantae</taxon>
        <taxon>Streptophyta</taxon>
        <taxon>Embryophyta</taxon>
        <taxon>Tracheophyta</taxon>
        <taxon>Spermatophyta</taxon>
        <taxon>Magnoliopsida</taxon>
        <taxon>eudicotyledons</taxon>
        <taxon>Gunneridae</taxon>
        <taxon>Pentapetalae</taxon>
        <taxon>rosids</taxon>
        <taxon>fabids</taxon>
        <taxon>Fabales</taxon>
        <taxon>Fabaceae</taxon>
        <taxon>Papilionoideae</taxon>
        <taxon>50 kb inversion clade</taxon>
        <taxon>NPAAA clade</taxon>
        <taxon>indigoferoid/millettioid clade</taxon>
        <taxon>Phaseoleae</taxon>
        <taxon>Glycine</taxon>
        <taxon>Glycine subgen. Soja</taxon>
    </lineage>
</organism>
<name>A0A0B2RE29_GLYSO</name>
<dbReference type="EMBL" id="KN650882">
    <property type="protein sequence ID" value="KHN31615.1"/>
    <property type="molecule type" value="Genomic_DNA"/>
</dbReference>
<feature type="non-terminal residue" evidence="2">
    <location>
        <position position="1"/>
    </location>
</feature>
<dbReference type="InterPro" id="IPR026960">
    <property type="entry name" value="RVT-Znf"/>
</dbReference>
<evidence type="ECO:0000313" key="2">
    <source>
        <dbReference type="EMBL" id="KHN31615.1"/>
    </source>
</evidence>
<sequence>IWRKLMGSLQTSDFVDLWKLKIPAKSATFGWRLIKDRLPTKMNLIRRQVLVNDRLCSFCGLKDEEAEHLFFNCSCTLPLWWESLSWANLRTTLPINPRDHFLQHTLGAAGVRNLTRWKCWWVALTWSIWNHRNKIVFQNHTFNGSRLLDDAVFVLWSWIKSMEK</sequence>
<dbReference type="AlphaFoldDB" id="A0A0B2RE29"/>
<gene>
    <name evidence="2" type="ORF">glysoja_050192</name>
</gene>
<protein>
    <recommendedName>
        <fullName evidence="1">Reverse transcriptase zinc-binding domain-containing protein</fullName>
    </recommendedName>
</protein>